<dbReference type="Gene3D" id="3.20.180.20">
    <property type="entry name" value="Dynein heavy chain, N-terminal domain 2"/>
    <property type="match status" value="1"/>
</dbReference>
<dbReference type="OrthoDB" id="10252139at2759"/>
<dbReference type="Gene3D" id="1.20.140.100">
    <property type="entry name" value="Dynein heavy chain, N-terminal domain 2"/>
    <property type="match status" value="1"/>
</dbReference>
<dbReference type="InterPro" id="IPR013594">
    <property type="entry name" value="Dynein_heavy_tail"/>
</dbReference>
<gene>
    <name evidence="3" type="ORF">EZS28_005489</name>
</gene>
<organism evidence="3 4">
    <name type="scientific">Streblomastix strix</name>
    <dbReference type="NCBI Taxonomy" id="222440"/>
    <lineage>
        <taxon>Eukaryota</taxon>
        <taxon>Metamonada</taxon>
        <taxon>Preaxostyla</taxon>
        <taxon>Oxymonadida</taxon>
        <taxon>Streblomastigidae</taxon>
        <taxon>Streblomastix</taxon>
    </lineage>
</organism>
<evidence type="ECO:0000313" key="4">
    <source>
        <dbReference type="Proteomes" id="UP000324800"/>
    </source>
</evidence>
<dbReference type="GO" id="GO:0007018">
    <property type="term" value="P:microtubule-based movement"/>
    <property type="evidence" value="ECO:0007669"/>
    <property type="project" value="InterPro"/>
</dbReference>
<dbReference type="GO" id="GO:0045505">
    <property type="term" value="F:dynein intermediate chain binding"/>
    <property type="evidence" value="ECO:0007669"/>
    <property type="project" value="InterPro"/>
</dbReference>
<name>A0A5J4WVX4_9EUKA</name>
<dbReference type="EMBL" id="SNRW01000840">
    <property type="protein sequence ID" value="KAA6398983.1"/>
    <property type="molecule type" value="Genomic_DNA"/>
</dbReference>
<accession>A0A5J4WVX4</accession>
<dbReference type="PANTHER" id="PTHR46532:SF15">
    <property type="entry name" value="CYTOPLASMIC DYNEIN 2 HEAVY CHAIN 1"/>
    <property type="match status" value="1"/>
</dbReference>
<sequence>MSESIQGQTSEAIRAIQGILTSLGEDSKNCLIVFQELSNRQNKILGYLDEHTMTLNATNIKKNMEGLLTRITSHIVAAAVFFFKCGGVKNNPVSSFSKNTIQKQNQFDVFHSDFDSFRDVCEIVIGNVRGWIDSVRQQCIQWQQIYSGWIGDVYNNDEAQRFINRIEDVLNIRITLQQIQQLLKEKKESTNTGVGQQKQVIDNVFEKIFDPFIDIDILNTQQLNDKQWEEAMQQFNKRLEPTELLVAQKLQNILMWRQSKKVQQTIREMKRYQLLLKRPKVSQSLKTERESIIKEMRDEVLEIQQLLSSVKSIGFEKGGNQGINIEDEFLQENVPSAVRIVMYVQQLQNKALFILDVTNSMFIDISQGVQLANELQIIITQSSEKIQLIIKEWNDNLFQQFNTTGDPSQFERLLIIDQQTGLINVQNDNWQTEILRGSRYFASQGINLSPEIKRLTISAAVGYKHGVQLKQLTAFYNSIIQQIIPSQKLLLQDQIDAFESLVNNSMFSGGEVGAQSGQVRRKKDGELKSQQEIELYIQKLRSSAESIHERNILMRCLHAQILERVRRLLRFSLNKEYGAWKIEIKESFNIIDQLQQRGMNVSEWRLHWSYQIYKVFRVQFVQGLTKLLSEINDKHVELVFEGRQCQLRPGLQELRLTLFQEVKRYIQTKFKIGALVGLDDLFDQITEGCAKQVASIFMSIERIIFHVELIRKQYAAYAVLSDDADVTEVFESACKTPQDWERALIDSQKQTSQKKDLPSDIRVECVIISLLPLKQAVEEQSTTLTQNILFALKSSIRKDAGSILEMAQAGAFKLQEEVQSMNEIIQAKETATSIYQNVLKHETILKNLQRKVQILEDYIQNNESIQQNSNSWINESIGIGVNGPVEQLANAQQAFESTKAVLDGRMKNLNMKRKVLKNNTDIQRIQMQQKAAGYAREWKQNQIALNLMDPKSIQTNKEIFKKFIERASEIEKEFDSLQVECQIAQLDPPIGRQEIKVPLSEIEDINAIIKVFDEYTNELDSMMDTEWVIFRGKMSQFDDFVTKWNDLMPNYQPQQQQPKQQQQSIQTKDNNTNINIRCQEAKQSLYQYLQQQSKKFQDTSPLLRLVRGDEFTDEHWKELFRMIGIPKETTAASLKFKQLINAIPQLKLKVQQIKILQRKAQGEVDIRRGMDDIKVWGTQTSLHIIEHQCASITGPDNKARITPIVEDWSEMLSQLDDKSAQLSAMRDSPFFPPFKETADQWESHFVILGTAGRLLMNVQRRWIYLEPVFLRGAIPSQQSRFMGVDRQFRDIMQQLKQDSTLPTLFNINGIESISEEMQKELQHCQQALSEFLEEKRDKFPRFYFIGDDDLLEILGQAQTPSVIQAHLKKLFQAGEVVNLSCPVTVTDAVED</sequence>
<reference evidence="3 4" key="1">
    <citation type="submission" date="2019-03" db="EMBL/GenBank/DDBJ databases">
        <title>Single cell metagenomics reveals metabolic interactions within the superorganism composed of flagellate Streblomastix strix and complex community of Bacteroidetes bacteria on its surface.</title>
        <authorList>
            <person name="Treitli S.C."/>
            <person name="Kolisko M."/>
            <person name="Husnik F."/>
            <person name="Keeling P."/>
            <person name="Hampl V."/>
        </authorList>
    </citation>
    <scope>NUCLEOTIDE SEQUENCE [LARGE SCALE GENOMIC DNA]</scope>
    <source>
        <strain evidence="3">ST1C</strain>
    </source>
</reference>
<dbReference type="Pfam" id="PF08385">
    <property type="entry name" value="DHC_N1"/>
    <property type="match status" value="1"/>
</dbReference>
<proteinExistence type="predicted"/>
<evidence type="ECO:0000259" key="2">
    <source>
        <dbReference type="Pfam" id="PF08393"/>
    </source>
</evidence>
<dbReference type="Pfam" id="PF08393">
    <property type="entry name" value="DHC_N2"/>
    <property type="match status" value="1"/>
</dbReference>
<dbReference type="PANTHER" id="PTHR46532">
    <property type="entry name" value="MALE FERTILITY FACTOR KL5"/>
    <property type="match status" value="1"/>
</dbReference>
<evidence type="ECO:0000259" key="1">
    <source>
        <dbReference type="Pfam" id="PF08385"/>
    </source>
</evidence>
<dbReference type="Proteomes" id="UP000324800">
    <property type="component" value="Unassembled WGS sequence"/>
</dbReference>
<feature type="domain" description="Dynein heavy chain linker" evidence="2">
    <location>
        <begin position="1000"/>
        <end position="1373"/>
    </location>
</feature>
<dbReference type="InterPro" id="IPR013602">
    <property type="entry name" value="Dynein_heavy_linker"/>
</dbReference>
<dbReference type="InterPro" id="IPR042222">
    <property type="entry name" value="Dynein_2_N"/>
</dbReference>
<dbReference type="InterPro" id="IPR042228">
    <property type="entry name" value="Dynein_linker_3"/>
</dbReference>
<comment type="caution">
    <text evidence="3">The sequence shown here is derived from an EMBL/GenBank/DDBJ whole genome shotgun (WGS) entry which is preliminary data.</text>
</comment>
<feature type="domain" description="Dynein heavy chain tail" evidence="1">
    <location>
        <begin position="109"/>
        <end position="504"/>
    </location>
</feature>
<evidence type="ECO:0000313" key="3">
    <source>
        <dbReference type="EMBL" id="KAA6398983.1"/>
    </source>
</evidence>
<dbReference type="InterPro" id="IPR026983">
    <property type="entry name" value="DHC"/>
</dbReference>
<protein>
    <submittedName>
        <fullName evidence="3">Putative dynein heavy chain</fullName>
    </submittedName>
</protein>
<dbReference type="GO" id="GO:0005858">
    <property type="term" value="C:axonemal dynein complex"/>
    <property type="evidence" value="ECO:0007669"/>
    <property type="project" value="TreeGrafter"/>
</dbReference>
<dbReference type="GO" id="GO:0051959">
    <property type="term" value="F:dynein light intermediate chain binding"/>
    <property type="evidence" value="ECO:0007669"/>
    <property type="project" value="InterPro"/>
</dbReference>
<feature type="non-terminal residue" evidence="3">
    <location>
        <position position="1391"/>
    </location>
</feature>